<dbReference type="PRINTS" id="PR00040">
    <property type="entry name" value="HTHMERR"/>
</dbReference>
<name>A0A7R7DKS4_9ACTN</name>
<proteinExistence type="predicted"/>
<dbReference type="CDD" id="cd00592">
    <property type="entry name" value="HTH_MerR-like"/>
    <property type="match status" value="1"/>
</dbReference>
<dbReference type="PANTHER" id="PTHR30204">
    <property type="entry name" value="REDOX-CYCLING DRUG-SENSING TRANSCRIPTIONAL ACTIVATOR SOXR"/>
    <property type="match status" value="1"/>
</dbReference>
<dbReference type="GO" id="GO:0003677">
    <property type="term" value="F:DNA binding"/>
    <property type="evidence" value="ECO:0007669"/>
    <property type="project" value="UniProtKB-KW"/>
</dbReference>
<evidence type="ECO:0000256" key="1">
    <source>
        <dbReference type="ARBA" id="ARBA00023125"/>
    </source>
</evidence>
<organism evidence="3 4">
    <name type="scientific">Actinocatenispora thailandica</name>
    <dbReference type="NCBI Taxonomy" id="227318"/>
    <lineage>
        <taxon>Bacteria</taxon>
        <taxon>Bacillati</taxon>
        <taxon>Actinomycetota</taxon>
        <taxon>Actinomycetes</taxon>
        <taxon>Micromonosporales</taxon>
        <taxon>Micromonosporaceae</taxon>
        <taxon>Actinocatenispora</taxon>
    </lineage>
</organism>
<dbReference type="Gene3D" id="1.10.1660.10">
    <property type="match status" value="1"/>
</dbReference>
<keyword evidence="1" id="KW-0238">DNA-binding</keyword>
<sequence length="261" mass="28302">MRNGVTIGQAAAFAGVTVKTVRHYHKLGLVAEPERDSSGYRRYASADLLRLVQVRTLAAAGVPLAEIGPLVDADAERFADAIVRVERQLTERIEELTARREMLHRLADGNRALLPDRAVALLERMPGLGFSAEEIAAAREGWVLAAALVPEGFDEYLGLVEHALHDDRFVALSRRAAEAASWAPDDARIDALATATTDHYLANPEHLKILTGLQARTDAATRYRLIADHSEPPASGAARLVALVEDKLRAAGVRIPGPDPY</sequence>
<dbReference type="PANTHER" id="PTHR30204:SF93">
    <property type="entry name" value="HTH MERR-TYPE DOMAIN-CONTAINING PROTEIN"/>
    <property type="match status" value="1"/>
</dbReference>
<dbReference type="GO" id="GO:0003700">
    <property type="term" value="F:DNA-binding transcription factor activity"/>
    <property type="evidence" value="ECO:0007669"/>
    <property type="project" value="InterPro"/>
</dbReference>
<dbReference type="EMBL" id="AP023355">
    <property type="protein sequence ID" value="BCJ33182.1"/>
    <property type="molecule type" value="Genomic_DNA"/>
</dbReference>
<gene>
    <name evidence="3" type="ORF">Athai_06850</name>
</gene>
<accession>A0A7R7DKS4</accession>
<dbReference type="SUPFAM" id="SSF46955">
    <property type="entry name" value="Putative DNA-binding domain"/>
    <property type="match status" value="1"/>
</dbReference>
<feature type="domain" description="HTH merR-type" evidence="2">
    <location>
        <begin position="6"/>
        <end position="73"/>
    </location>
</feature>
<evidence type="ECO:0000313" key="4">
    <source>
        <dbReference type="Proteomes" id="UP000611640"/>
    </source>
</evidence>
<dbReference type="InterPro" id="IPR047057">
    <property type="entry name" value="MerR_fam"/>
</dbReference>
<dbReference type="KEGG" id="atl:Athai_06850"/>
<dbReference type="PROSITE" id="PS50937">
    <property type="entry name" value="HTH_MERR_2"/>
    <property type="match status" value="1"/>
</dbReference>
<protein>
    <recommendedName>
        <fullName evidence="2">HTH merR-type domain-containing protein</fullName>
    </recommendedName>
</protein>
<dbReference type="InterPro" id="IPR000551">
    <property type="entry name" value="MerR-type_HTH_dom"/>
</dbReference>
<reference evidence="3 4" key="1">
    <citation type="submission" date="2020-08" db="EMBL/GenBank/DDBJ databases">
        <title>Whole genome shotgun sequence of Actinocatenispora thailandica NBRC 105041.</title>
        <authorList>
            <person name="Komaki H."/>
            <person name="Tamura T."/>
        </authorList>
    </citation>
    <scope>NUCLEOTIDE SEQUENCE [LARGE SCALE GENOMIC DNA]</scope>
    <source>
        <strain evidence="3 4">NBRC 105041</strain>
    </source>
</reference>
<keyword evidence="4" id="KW-1185">Reference proteome</keyword>
<dbReference type="Pfam" id="PF00376">
    <property type="entry name" value="MerR"/>
    <property type="match status" value="1"/>
</dbReference>
<dbReference type="InterPro" id="IPR009061">
    <property type="entry name" value="DNA-bd_dom_put_sf"/>
</dbReference>
<dbReference type="SMART" id="SM00422">
    <property type="entry name" value="HTH_MERR"/>
    <property type="match status" value="1"/>
</dbReference>
<dbReference type="RefSeq" id="WP_203960114.1">
    <property type="nucleotide sequence ID" value="NZ_AP023355.1"/>
</dbReference>
<dbReference type="AlphaFoldDB" id="A0A7R7DKS4"/>
<dbReference type="Proteomes" id="UP000611640">
    <property type="component" value="Chromosome"/>
</dbReference>
<evidence type="ECO:0000313" key="3">
    <source>
        <dbReference type="EMBL" id="BCJ33182.1"/>
    </source>
</evidence>
<evidence type="ECO:0000259" key="2">
    <source>
        <dbReference type="PROSITE" id="PS50937"/>
    </source>
</evidence>